<evidence type="ECO:0000256" key="1">
    <source>
        <dbReference type="SAM" id="MobiDB-lite"/>
    </source>
</evidence>
<keyword evidence="4" id="KW-1185">Reference proteome</keyword>
<name>A0AAD3CWY6_9STRA</name>
<evidence type="ECO:0000313" key="4">
    <source>
        <dbReference type="Proteomes" id="UP001054902"/>
    </source>
</evidence>
<accession>A0AAD3CWY6</accession>
<keyword evidence="2" id="KW-0472">Membrane</keyword>
<proteinExistence type="predicted"/>
<keyword evidence="2" id="KW-0812">Transmembrane</keyword>
<comment type="caution">
    <text evidence="3">The sequence shown here is derived from an EMBL/GenBank/DDBJ whole genome shotgun (WGS) entry which is preliminary data.</text>
</comment>
<gene>
    <name evidence="3" type="ORF">CTEN210_10184</name>
</gene>
<evidence type="ECO:0000256" key="2">
    <source>
        <dbReference type="SAM" id="Phobius"/>
    </source>
</evidence>
<reference evidence="3 4" key="1">
    <citation type="journal article" date="2021" name="Sci. Rep.">
        <title>The genome of the diatom Chaetoceros tenuissimus carries an ancient integrated fragment of an extant virus.</title>
        <authorList>
            <person name="Hongo Y."/>
            <person name="Kimura K."/>
            <person name="Takaki Y."/>
            <person name="Yoshida Y."/>
            <person name="Baba S."/>
            <person name="Kobayashi G."/>
            <person name="Nagasaki K."/>
            <person name="Hano T."/>
            <person name="Tomaru Y."/>
        </authorList>
    </citation>
    <scope>NUCLEOTIDE SEQUENCE [LARGE SCALE GENOMIC DNA]</scope>
    <source>
        <strain evidence="3 4">NIES-3715</strain>
    </source>
</reference>
<dbReference type="AlphaFoldDB" id="A0AAD3CWY6"/>
<keyword evidence="2" id="KW-1133">Transmembrane helix</keyword>
<dbReference type="EMBL" id="BLLK01000047">
    <property type="protein sequence ID" value="GFH53708.1"/>
    <property type="molecule type" value="Genomic_DNA"/>
</dbReference>
<dbReference type="Proteomes" id="UP001054902">
    <property type="component" value="Unassembled WGS sequence"/>
</dbReference>
<dbReference type="SUPFAM" id="SSF101447">
    <property type="entry name" value="Formin homology 2 domain (FH2 domain)"/>
    <property type="match status" value="1"/>
</dbReference>
<sequence>MSSSYDPPNMSSPPPPPPPPPPRGDADSSKNQSTQDCFGNDEKAMAQHTIHHQYNRMSHTNNPLPQYTSQEHENYVLKEKRIRAKRMEEEATSHLLYHTGKSQYALNKSYSLSIENTRTESSDTLFDARDWTPQDSSYGGAFPFCGWIPKRIRQAIEGILLVLAGFTAIYFIVAIAMMLTGGGKSRNSRDYVVVDDDDHYIADKYDDYYHNVYNVYTDDVDDLFQNNNDDGNNGGNNNNDDGRLRNFLR</sequence>
<feature type="region of interest" description="Disordered" evidence="1">
    <location>
        <begin position="1"/>
        <end position="37"/>
    </location>
</feature>
<protein>
    <submittedName>
        <fullName evidence="3">Uncharacterized protein</fullName>
    </submittedName>
</protein>
<feature type="transmembrane region" description="Helical" evidence="2">
    <location>
        <begin position="158"/>
        <end position="179"/>
    </location>
</feature>
<evidence type="ECO:0000313" key="3">
    <source>
        <dbReference type="EMBL" id="GFH53708.1"/>
    </source>
</evidence>
<feature type="compositionally biased region" description="Pro residues" evidence="1">
    <location>
        <begin position="10"/>
        <end position="23"/>
    </location>
</feature>
<organism evidence="3 4">
    <name type="scientific">Chaetoceros tenuissimus</name>
    <dbReference type="NCBI Taxonomy" id="426638"/>
    <lineage>
        <taxon>Eukaryota</taxon>
        <taxon>Sar</taxon>
        <taxon>Stramenopiles</taxon>
        <taxon>Ochrophyta</taxon>
        <taxon>Bacillariophyta</taxon>
        <taxon>Coscinodiscophyceae</taxon>
        <taxon>Chaetocerotophycidae</taxon>
        <taxon>Chaetocerotales</taxon>
        <taxon>Chaetocerotaceae</taxon>
        <taxon>Chaetoceros</taxon>
    </lineage>
</organism>